<protein>
    <recommendedName>
        <fullName evidence="1">GH18 domain-containing protein</fullName>
    </recommendedName>
</protein>
<organism evidence="2 3">
    <name type="scientific">Brugia timori</name>
    <dbReference type="NCBI Taxonomy" id="42155"/>
    <lineage>
        <taxon>Eukaryota</taxon>
        <taxon>Metazoa</taxon>
        <taxon>Ecdysozoa</taxon>
        <taxon>Nematoda</taxon>
        <taxon>Chromadorea</taxon>
        <taxon>Rhabditida</taxon>
        <taxon>Spirurina</taxon>
        <taxon>Spiruromorpha</taxon>
        <taxon>Filarioidea</taxon>
        <taxon>Onchocercidae</taxon>
        <taxon>Brugia</taxon>
    </lineage>
</organism>
<dbReference type="InterPro" id="IPR050314">
    <property type="entry name" value="Glycosyl_Hydrlase_18"/>
</dbReference>
<accession>A0A3P7TNV6</accession>
<dbReference type="PANTHER" id="PTHR11177:SF317">
    <property type="entry name" value="CHITINASE 12-RELATED"/>
    <property type="match status" value="1"/>
</dbReference>
<name>A0A3P7TNV6_9BILA</name>
<dbReference type="PROSITE" id="PS51910">
    <property type="entry name" value="GH18_2"/>
    <property type="match status" value="1"/>
</dbReference>
<gene>
    <name evidence="2" type="ORF">BTMF_LOCUS992</name>
</gene>
<dbReference type="Gene3D" id="3.10.50.10">
    <property type="match status" value="1"/>
</dbReference>
<dbReference type="Gene3D" id="3.20.20.80">
    <property type="entry name" value="Glycosidases"/>
    <property type="match status" value="1"/>
</dbReference>
<dbReference type="InterPro" id="IPR029070">
    <property type="entry name" value="Chitinase_insertion_sf"/>
</dbReference>
<dbReference type="GO" id="GO:0005975">
    <property type="term" value="P:carbohydrate metabolic process"/>
    <property type="evidence" value="ECO:0007669"/>
    <property type="project" value="InterPro"/>
</dbReference>
<dbReference type="SMART" id="SM00636">
    <property type="entry name" value="Glyco_18"/>
    <property type="match status" value="1"/>
</dbReference>
<proteinExistence type="predicted"/>
<evidence type="ECO:0000313" key="2">
    <source>
        <dbReference type="EMBL" id="VDO09163.1"/>
    </source>
</evidence>
<dbReference type="Pfam" id="PF00704">
    <property type="entry name" value="Glyco_hydro_18"/>
    <property type="match status" value="1"/>
</dbReference>
<evidence type="ECO:0000313" key="3">
    <source>
        <dbReference type="Proteomes" id="UP000280834"/>
    </source>
</evidence>
<dbReference type="GO" id="GO:0006032">
    <property type="term" value="P:chitin catabolic process"/>
    <property type="evidence" value="ECO:0007669"/>
    <property type="project" value="TreeGrafter"/>
</dbReference>
<sequence length="271" mass="31163">MRESFDQAKPNLLLSAAVAAPAPIANKAYDVNPFNKYLDYVQIMNYDFHMYSKLEPCTGFNAPLFSKQYEFGILSKMNSDYSTQHWLERGLWANKTIFGIPTYGRGYTLLNKYFHFLYAPAVGHANIGAAYPFVCNLTKTKNYKYVFDEKTRSAYIHGGDRQWLGLENPITMFTKASYIKTYNLAGIMIYDLASDDYKVLLVTPCLCSDEWHHKIRSIIGRCPVIFDIQLMVLVEKLDVFYKNYVKSWETSGDDLKLGSSSKEAETWPTRI</sequence>
<dbReference type="SUPFAM" id="SSF54556">
    <property type="entry name" value="Chitinase insertion domain"/>
    <property type="match status" value="1"/>
</dbReference>
<dbReference type="InterPro" id="IPR011583">
    <property type="entry name" value="Chitinase_II/V-like_cat"/>
</dbReference>
<evidence type="ECO:0000259" key="1">
    <source>
        <dbReference type="PROSITE" id="PS51910"/>
    </source>
</evidence>
<dbReference type="GO" id="GO:0005576">
    <property type="term" value="C:extracellular region"/>
    <property type="evidence" value="ECO:0007669"/>
    <property type="project" value="TreeGrafter"/>
</dbReference>
<keyword evidence="3" id="KW-1185">Reference proteome</keyword>
<dbReference type="GO" id="GO:0008061">
    <property type="term" value="F:chitin binding"/>
    <property type="evidence" value="ECO:0007669"/>
    <property type="project" value="InterPro"/>
</dbReference>
<dbReference type="InterPro" id="IPR001223">
    <property type="entry name" value="Glyco_hydro18_cat"/>
</dbReference>
<feature type="domain" description="GH18" evidence="1">
    <location>
        <begin position="1"/>
        <end position="222"/>
    </location>
</feature>
<dbReference type="Proteomes" id="UP000280834">
    <property type="component" value="Unassembled WGS sequence"/>
</dbReference>
<reference evidence="2 3" key="1">
    <citation type="submission" date="2018-11" db="EMBL/GenBank/DDBJ databases">
        <authorList>
            <consortium name="Pathogen Informatics"/>
        </authorList>
    </citation>
    <scope>NUCLEOTIDE SEQUENCE [LARGE SCALE GENOMIC DNA]</scope>
</reference>
<dbReference type="AlphaFoldDB" id="A0A3P7TNV6"/>
<dbReference type="InterPro" id="IPR017853">
    <property type="entry name" value="GH"/>
</dbReference>
<dbReference type="EMBL" id="UZAG01000652">
    <property type="protein sequence ID" value="VDO09163.1"/>
    <property type="molecule type" value="Genomic_DNA"/>
</dbReference>
<dbReference type="PANTHER" id="PTHR11177">
    <property type="entry name" value="CHITINASE"/>
    <property type="match status" value="1"/>
</dbReference>
<dbReference type="SUPFAM" id="SSF51445">
    <property type="entry name" value="(Trans)glycosidases"/>
    <property type="match status" value="1"/>
</dbReference>
<dbReference type="GO" id="GO:0004568">
    <property type="term" value="F:chitinase activity"/>
    <property type="evidence" value="ECO:0007669"/>
    <property type="project" value="TreeGrafter"/>
</dbReference>